<organism evidence="1 2">
    <name type="scientific">Veillonella nakazawae</name>
    <dbReference type="NCBI Taxonomy" id="2682456"/>
    <lineage>
        <taxon>Bacteria</taxon>
        <taxon>Bacillati</taxon>
        <taxon>Bacillota</taxon>
        <taxon>Negativicutes</taxon>
        <taxon>Veillonellales</taxon>
        <taxon>Veillonellaceae</taxon>
        <taxon>Veillonella</taxon>
    </lineage>
</organism>
<feature type="non-terminal residue" evidence="1">
    <location>
        <position position="71"/>
    </location>
</feature>
<accession>A0AB35HH82</accession>
<gene>
    <name evidence="1" type="ORF">LJD63_10265</name>
</gene>
<protein>
    <submittedName>
        <fullName evidence="1">Uncharacterized protein</fullName>
    </submittedName>
</protein>
<evidence type="ECO:0000313" key="1">
    <source>
        <dbReference type="EMBL" id="MCB8606633.1"/>
    </source>
</evidence>
<name>A0AB35HH82_9FIRM</name>
<reference evidence="1" key="1">
    <citation type="submission" date="2021-10" db="EMBL/GenBank/DDBJ databases">
        <title>Collection of gut derived symbiotic bacterial strains cultured from healthy donors.</title>
        <authorList>
            <person name="Lin H."/>
            <person name="Littmann E."/>
            <person name="Kohout C."/>
            <person name="Pamer E.G."/>
        </authorList>
    </citation>
    <scope>NUCLEOTIDE SEQUENCE</scope>
    <source>
        <strain evidence="1">DFI.4.35</strain>
    </source>
</reference>
<dbReference type="RefSeq" id="WP_227283903.1">
    <property type="nucleotide sequence ID" value="NZ_JAJDLA010000168.1"/>
</dbReference>
<dbReference type="EMBL" id="JAJDLA010000168">
    <property type="protein sequence ID" value="MCB8606633.1"/>
    <property type="molecule type" value="Genomic_DNA"/>
</dbReference>
<feature type="non-terminal residue" evidence="1">
    <location>
        <position position="1"/>
    </location>
</feature>
<sequence length="71" mass="8124">CLTMVQSVAIIVQAAYLAKAIVHLYKGVPWQETAAEFGIFFAAHLIRHFLQWAKSRVAFRFASRTSLHYQN</sequence>
<comment type="caution">
    <text evidence="1">The sequence shown here is derived from an EMBL/GenBank/DDBJ whole genome shotgun (WGS) entry which is preliminary data.</text>
</comment>
<evidence type="ECO:0000313" key="2">
    <source>
        <dbReference type="Proteomes" id="UP001198010"/>
    </source>
</evidence>
<dbReference type="Proteomes" id="UP001198010">
    <property type="component" value="Unassembled WGS sequence"/>
</dbReference>
<proteinExistence type="predicted"/>
<dbReference type="AlphaFoldDB" id="A0AB35HH82"/>